<organism evidence="1">
    <name type="scientific">Arundo donax</name>
    <name type="common">Giant reed</name>
    <name type="synonym">Donax arundinaceus</name>
    <dbReference type="NCBI Taxonomy" id="35708"/>
    <lineage>
        <taxon>Eukaryota</taxon>
        <taxon>Viridiplantae</taxon>
        <taxon>Streptophyta</taxon>
        <taxon>Embryophyta</taxon>
        <taxon>Tracheophyta</taxon>
        <taxon>Spermatophyta</taxon>
        <taxon>Magnoliopsida</taxon>
        <taxon>Liliopsida</taxon>
        <taxon>Poales</taxon>
        <taxon>Poaceae</taxon>
        <taxon>PACMAD clade</taxon>
        <taxon>Arundinoideae</taxon>
        <taxon>Arundineae</taxon>
        <taxon>Arundo</taxon>
    </lineage>
</organism>
<protein>
    <submittedName>
        <fullName evidence="1">Uncharacterized protein</fullName>
    </submittedName>
</protein>
<proteinExistence type="predicted"/>
<reference evidence="1" key="2">
    <citation type="journal article" date="2015" name="Data Brief">
        <title>Shoot transcriptome of the giant reed, Arundo donax.</title>
        <authorList>
            <person name="Barrero R.A."/>
            <person name="Guerrero F.D."/>
            <person name="Moolhuijzen P."/>
            <person name="Goolsby J.A."/>
            <person name="Tidwell J."/>
            <person name="Bellgard S.E."/>
            <person name="Bellgard M.I."/>
        </authorList>
    </citation>
    <scope>NUCLEOTIDE SEQUENCE</scope>
    <source>
        <tissue evidence="1">Shoot tissue taken approximately 20 cm above the soil surface</tissue>
    </source>
</reference>
<accession>A0A0A9A6R3</accession>
<dbReference type="EMBL" id="GBRH01251104">
    <property type="protein sequence ID" value="JAD46791.1"/>
    <property type="molecule type" value="Transcribed_RNA"/>
</dbReference>
<evidence type="ECO:0000313" key="1">
    <source>
        <dbReference type="EMBL" id="JAD46791.1"/>
    </source>
</evidence>
<reference evidence="1" key="1">
    <citation type="submission" date="2014-09" db="EMBL/GenBank/DDBJ databases">
        <authorList>
            <person name="Magalhaes I.L.F."/>
            <person name="Oliveira U."/>
            <person name="Santos F.R."/>
            <person name="Vidigal T.H.D.A."/>
            <person name="Brescovit A.D."/>
            <person name="Santos A.J."/>
        </authorList>
    </citation>
    <scope>NUCLEOTIDE SEQUENCE</scope>
    <source>
        <tissue evidence="1">Shoot tissue taken approximately 20 cm above the soil surface</tissue>
    </source>
</reference>
<sequence length="22" mass="2582">MRTRRWGEEFSADLVGEGNRSK</sequence>
<dbReference type="AlphaFoldDB" id="A0A0A9A6R3"/>
<name>A0A0A9A6R3_ARUDO</name>